<keyword evidence="2" id="KW-1185">Reference proteome</keyword>
<protein>
    <submittedName>
        <fullName evidence="1">Apocytochrome f</fullName>
    </submittedName>
</protein>
<sequence>MTPKDAKPLTVTCSVQVLEDVLPGDDGKHCECEIILGSAFHKGLNPMWLPEDWSGEEPGERTIPLETMRQLMEARVDPRKYFPSAGAQKGWTKRAFLNYFAGPPDGKHAKMTEAEQTIAQHEM</sequence>
<dbReference type="EMBL" id="CAXAMM010033736">
    <property type="protein sequence ID" value="CAK9071819.1"/>
    <property type="molecule type" value="Genomic_DNA"/>
</dbReference>
<evidence type="ECO:0000313" key="1">
    <source>
        <dbReference type="EMBL" id="CAK9071819.1"/>
    </source>
</evidence>
<dbReference type="Proteomes" id="UP001642464">
    <property type="component" value="Unassembled WGS sequence"/>
</dbReference>
<evidence type="ECO:0000313" key="2">
    <source>
        <dbReference type="Proteomes" id="UP001642464"/>
    </source>
</evidence>
<proteinExistence type="predicted"/>
<reference evidence="1 2" key="1">
    <citation type="submission" date="2024-02" db="EMBL/GenBank/DDBJ databases">
        <authorList>
            <person name="Chen Y."/>
            <person name="Shah S."/>
            <person name="Dougan E. K."/>
            <person name="Thang M."/>
            <person name="Chan C."/>
        </authorList>
    </citation>
    <scope>NUCLEOTIDE SEQUENCE [LARGE SCALE GENOMIC DNA]</scope>
</reference>
<accession>A0ABP0P7U7</accession>
<organism evidence="1 2">
    <name type="scientific">Durusdinium trenchii</name>
    <dbReference type="NCBI Taxonomy" id="1381693"/>
    <lineage>
        <taxon>Eukaryota</taxon>
        <taxon>Sar</taxon>
        <taxon>Alveolata</taxon>
        <taxon>Dinophyceae</taxon>
        <taxon>Suessiales</taxon>
        <taxon>Symbiodiniaceae</taxon>
        <taxon>Durusdinium</taxon>
    </lineage>
</organism>
<comment type="caution">
    <text evidence="1">The sequence shown here is derived from an EMBL/GenBank/DDBJ whole genome shotgun (WGS) entry which is preliminary data.</text>
</comment>
<feature type="non-terminal residue" evidence="1">
    <location>
        <position position="123"/>
    </location>
</feature>
<name>A0ABP0P7U7_9DINO</name>
<gene>
    <name evidence="1" type="ORF">SCF082_LOCUS35448</name>
</gene>